<keyword evidence="2 4" id="KW-0067">ATP-binding</keyword>
<dbReference type="InterPro" id="IPR017871">
    <property type="entry name" value="ABC_transporter-like_CS"/>
</dbReference>
<feature type="domain" description="ABC transporter" evidence="3">
    <location>
        <begin position="1"/>
        <end position="237"/>
    </location>
</feature>
<protein>
    <submittedName>
        <fullName evidence="4">ATP-binding cassette domain-containing protein</fullName>
    </submittedName>
</protein>
<dbReference type="SMART" id="SM00382">
    <property type="entry name" value="AAA"/>
    <property type="match status" value="1"/>
</dbReference>
<dbReference type="InterPro" id="IPR050334">
    <property type="entry name" value="Molybdenum_import_ModC"/>
</dbReference>
<proteinExistence type="predicted"/>
<evidence type="ECO:0000259" key="3">
    <source>
        <dbReference type="PROSITE" id="PS50893"/>
    </source>
</evidence>
<dbReference type="Pfam" id="PF00005">
    <property type="entry name" value="ABC_tran"/>
    <property type="match status" value="1"/>
</dbReference>
<dbReference type="PANTHER" id="PTHR43514:SF4">
    <property type="entry name" value="ABC TRANSPORTER I FAMILY MEMBER 10"/>
    <property type="match status" value="1"/>
</dbReference>
<dbReference type="Gene3D" id="3.40.50.300">
    <property type="entry name" value="P-loop containing nucleotide triphosphate hydrolases"/>
    <property type="match status" value="1"/>
</dbReference>
<evidence type="ECO:0000313" key="5">
    <source>
        <dbReference type="Proteomes" id="UP001560267"/>
    </source>
</evidence>
<keyword evidence="5" id="KW-1185">Reference proteome</keyword>
<reference evidence="4 5" key="1">
    <citation type="submission" date="2024-07" db="EMBL/GenBank/DDBJ databases">
        <title>Draft Genome Sequence of Ferrimicrobium acidiphilum Strain YE2023, Isolated from a Pulp of Bioleach Reactor.</title>
        <authorList>
            <person name="Elkina Y.A."/>
            <person name="Bulaeva A.G."/>
            <person name="Beletsky A.V."/>
            <person name="Mardanov A.V."/>
        </authorList>
    </citation>
    <scope>NUCLEOTIDE SEQUENCE [LARGE SCALE GENOMIC DNA]</scope>
    <source>
        <strain evidence="4 5">YE2023</strain>
    </source>
</reference>
<dbReference type="InterPro" id="IPR003593">
    <property type="entry name" value="AAA+_ATPase"/>
</dbReference>
<name>A0ABV3Y117_9ACTN</name>
<evidence type="ECO:0000256" key="2">
    <source>
        <dbReference type="ARBA" id="ARBA00022840"/>
    </source>
</evidence>
<sequence length="343" mass="37071">MPGVDVLEAEFWLERNASRVELSFAVQPGRRLGVFGPSGAGKSTALEVVAGLVLPVHGTVTLGDVVLTRVGEGARPVFVPPNERRVGLIGQRPMLFPHLSVRDNLMYARDATFATVVSPLIDRLELGSVLDARPRQLSGGQAQRVSIARTLARRNRALLLDEPFQGLDDRLRRELLDLLDDLLGSLAIPMVIVAHELELVAQFADDMLVVDNGRIVGAGEVRTLLKEPPTVAAAKLLGYTNFVPVDPVRTIGVRPDRIVAEALPLQGCVLPVAIQAMRDIGAGVRFRLRIGDQRLTVTLPDDRLAQRSEPQVTVLDPPIFNSDGALSGLWSSAAIANGSEPQR</sequence>
<keyword evidence="1" id="KW-0547">Nucleotide-binding</keyword>
<evidence type="ECO:0000313" key="4">
    <source>
        <dbReference type="EMBL" id="MEX6428904.1"/>
    </source>
</evidence>
<organism evidence="4 5">
    <name type="scientific">Ferrimicrobium acidiphilum</name>
    <dbReference type="NCBI Taxonomy" id="121039"/>
    <lineage>
        <taxon>Bacteria</taxon>
        <taxon>Bacillati</taxon>
        <taxon>Actinomycetota</taxon>
        <taxon>Acidimicrobiia</taxon>
        <taxon>Acidimicrobiales</taxon>
        <taxon>Acidimicrobiaceae</taxon>
        <taxon>Ferrimicrobium</taxon>
    </lineage>
</organism>
<accession>A0ABV3Y117</accession>
<dbReference type="RefSeq" id="WP_298383411.1">
    <property type="nucleotide sequence ID" value="NZ_JBFSHR010000007.1"/>
</dbReference>
<dbReference type="SUPFAM" id="SSF52540">
    <property type="entry name" value="P-loop containing nucleoside triphosphate hydrolases"/>
    <property type="match status" value="1"/>
</dbReference>
<dbReference type="PROSITE" id="PS50893">
    <property type="entry name" value="ABC_TRANSPORTER_2"/>
    <property type="match status" value="1"/>
</dbReference>
<dbReference type="InterPro" id="IPR027417">
    <property type="entry name" value="P-loop_NTPase"/>
</dbReference>
<evidence type="ECO:0000256" key="1">
    <source>
        <dbReference type="ARBA" id="ARBA00022741"/>
    </source>
</evidence>
<dbReference type="PROSITE" id="PS00211">
    <property type="entry name" value="ABC_TRANSPORTER_1"/>
    <property type="match status" value="1"/>
</dbReference>
<dbReference type="GO" id="GO:0005524">
    <property type="term" value="F:ATP binding"/>
    <property type="evidence" value="ECO:0007669"/>
    <property type="project" value="UniProtKB-KW"/>
</dbReference>
<comment type="caution">
    <text evidence="4">The sequence shown here is derived from an EMBL/GenBank/DDBJ whole genome shotgun (WGS) entry which is preliminary data.</text>
</comment>
<dbReference type="PANTHER" id="PTHR43514">
    <property type="entry name" value="ABC TRANSPORTER I FAMILY MEMBER 10"/>
    <property type="match status" value="1"/>
</dbReference>
<dbReference type="InterPro" id="IPR003439">
    <property type="entry name" value="ABC_transporter-like_ATP-bd"/>
</dbReference>
<gene>
    <name evidence="4" type="ORF">AB6A68_03515</name>
</gene>
<dbReference type="Proteomes" id="UP001560267">
    <property type="component" value="Unassembled WGS sequence"/>
</dbReference>
<dbReference type="EMBL" id="JBFSHR010000007">
    <property type="protein sequence ID" value="MEX6428904.1"/>
    <property type="molecule type" value="Genomic_DNA"/>
</dbReference>